<keyword evidence="9 13" id="KW-1133">Transmembrane helix</keyword>
<feature type="domain" description="Cytochrome b561 bacterial/Ni-hydrogenase" evidence="14">
    <location>
        <begin position="9"/>
        <end position="178"/>
    </location>
</feature>
<evidence type="ECO:0000256" key="4">
    <source>
        <dbReference type="ARBA" id="ARBA00022475"/>
    </source>
</evidence>
<feature type="transmembrane region" description="Helical" evidence="13">
    <location>
        <begin position="12"/>
        <end position="30"/>
    </location>
</feature>
<dbReference type="GO" id="GO:0009055">
    <property type="term" value="F:electron transfer activity"/>
    <property type="evidence" value="ECO:0007669"/>
    <property type="project" value="InterPro"/>
</dbReference>
<evidence type="ECO:0000256" key="10">
    <source>
        <dbReference type="ARBA" id="ARBA00023004"/>
    </source>
</evidence>
<dbReference type="SUPFAM" id="SSF81342">
    <property type="entry name" value="Transmembrane di-heme cytochromes"/>
    <property type="match status" value="1"/>
</dbReference>
<comment type="caution">
    <text evidence="15">The sequence shown here is derived from an EMBL/GenBank/DDBJ whole genome shotgun (WGS) entry which is preliminary data.</text>
</comment>
<keyword evidence="8" id="KW-0249">Electron transport</keyword>
<evidence type="ECO:0000313" key="15">
    <source>
        <dbReference type="EMBL" id="MVO77838.1"/>
    </source>
</evidence>
<comment type="similarity">
    <text evidence="12">Belongs to the cytochrome b561 family.</text>
</comment>
<feature type="transmembrane region" description="Helical" evidence="13">
    <location>
        <begin position="90"/>
        <end position="111"/>
    </location>
</feature>
<dbReference type="GO" id="GO:0005886">
    <property type="term" value="C:plasma membrane"/>
    <property type="evidence" value="ECO:0007669"/>
    <property type="project" value="UniProtKB-SubCell"/>
</dbReference>
<organism evidence="15 16">
    <name type="scientific">Sphingomonas horti</name>
    <dbReference type="NCBI Taxonomy" id="2682842"/>
    <lineage>
        <taxon>Bacteria</taxon>
        <taxon>Pseudomonadati</taxon>
        <taxon>Pseudomonadota</taxon>
        <taxon>Alphaproteobacteria</taxon>
        <taxon>Sphingomonadales</taxon>
        <taxon>Sphingomonadaceae</taxon>
        <taxon>Sphingomonas</taxon>
    </lineage>
</organism>
<evidence type="ECO:0000259" key="14">
    <source>
        <dbReference type="Pfam" id="PF01292"/>
    </source>
</evidence>
<evidence type="ECO:0000256" key="9">
    <source>
        <dbReference type="ARBA" id="ARBA00022989"/>
    </source>
</evidence>
<feature type="transmembrane region" description="Helical" evidence="13">
    <location>
        <begin position="149"/>
        <end position="168"/>
    </location>
</feature>
<dbReference type="PANTHER" id="PTHR30529">
    <property type="entry name" value="CYTOCHROME B561"/>
    <property type="match status" value="1"/>
</dbReference>
<keyword evidence="10" id="KW-0408">Iron</keyword>
<accession>A0A6I4J149</accession>
<dbReference type="InterPro" id="IPR011577">
    <property type="entry name" value="Cyt_b561_bac/Ni-Hgenase"/>
</dbReference>
<evidence type="ECO:0000256" key="13">
    <source>
        <dbReference type="SAM" id="Phobius"/>
    </source>
</evidence>
<dbReference type="AlphaFoldDB" id="A0A6I4J149"/>
<comment type="subcellular location">
    <subcellularLocation>
        <location evidence="2">Cell membrane</location>
        <topology evidence="2">Multi-pass membrane protein</topology>
    </subcellularLocation>
</comment>
<dbReference type="Proteomes" id="UP000441389">
    <property type="component" value="Unassembled WGS sequence"/>
</dbReference>
<dbReference type="GO" id="GO:0020037">
    <property type="term" value="F:heme binding"/>
    <property type="evidence" value="ECO:0007669"/>
    <property type="project" value="TreeGrafter"/>
</dbReference>
<comment type="cofactor">
    <cofactor evidence="1">
        <name>heme b</name>
        <dbReference type="ChEBI" id="CHEBI:60344"/>
    </cofactor>
</comment>
<dbReference type="GO" id="GO:0046872">
    <property type="term" value="F:metal ion binding"/>
    <property type="evidence" value="ECO:0007669"/>
    <property type="project" value="UniProtKB-KW"/>
</dbReference>
<evidence type="ECO:0000256" key="2">
    <source>
        <dbReference type="ARBA" id="ARBA00004651"/>
    </source>
</evidence>
<keyword evidence="11 13" id="KW-0472">Membrane</keyword>
<dbReference type="EMBL" id="WQMS01000008">
    <property type="protein sequence ID" value="MVO77838.1"/>
    <property type="molecule type" value="Genomic_DNA"/>
</dbReference>
<evidence type="ECO:0000256" key="12">
    <source>
        <dbReference type="ARBA" id="ARBA00037975"/>
    </source>
</evidence>
<keyword evidence="4" id="KW-1003">Cell membrane</keyword>
<evidence type="ECO:0000256" key="3">
    <source>
        <dbReference type="ARBA" id="ARBA00022448"/>
    </source>
</evidence>
<proteinExistence type="inferred from homology"/>
<dbReference type="InterPro" id="IPR016174">
    <property type="entry name" value="Di-haem_cyt_TM"/>
</dbReference>
<sequence>MPNPAEGARYRPTSIALHWLMLVLIVGAYATMELRGYFPKGSDAREAMKAAHYSIGLSVFVLVWLRVMLRLLTPAARDRAQSGAAKLAAAAVHVGLYALMIGLPLLGWAILSAEGKPVPFFAWELPPLLAPSESRAEIFEELHEAGATAGYALVALHAAAALAHHYLLRDDVLRRMLPRRA</sequence>
<evidence type="ECO:0000256" key="8">
    <source>
        <dbReference type="ARBA" id="ARBA00022982"/>
    </source>
</evidence>
<keyword evidence="5" id="KW-0349">Heme</keyword>
<keyword evidence="16" id="KW-1185">Reference proteome</keyword>
<keyword evidence="3" id="KW-0813">Transport</keyword>
<name>A0A6I4J149_9SPHN</name>
<reference evidence="15 16" key="1">
    <citation type="submission" date="2019-12" db="EMBL/GenBank/DDBJ databases">
        <authorList>
            <person name="Huq M.A."/>
        </authorList>
    </citation>
    <scope>NUCLEOTIDE SEQUENCE [LARGE SCALE GENOMIC DNA]</scope>
    <source>
        <strain evidence="15 16">MAH-20</strain>
    </source>
</reference>
<evidence type="ECO:0000313" key="16">
    <source>
        <dbReference type="Proteomes" id="UP000441389"/>
    </source>
</evidence>
<dbReference type="PANTHER" id="PTHR30529:SF3">
    <property type="entry name" value="CYTOCHROME B561 HOMOLOG 1"/>
    <property type="match status" value="1"/>
</dbReference>
<keyword evidence="6 13" id="KW-0812">Transmembrane</keyword>
<dbReference type="Pfam" id="PF01292">
    <property type="entry name" value="Ni_hydr_CYTB"/>
    <property type="match status" value="1"/>
</dbReference>
<evidence type="ECO:0000256" key="11">
    <source>
        <dbReference type="ARBA" id="ARBA00023136"/>
    </source>
</evidence>
<evidence type="ECO:0000256" key="5">
    <source>
        <dbReference type="ARBA" id="ARBA00022617"/>
    </source>
</evidence>
<dbReference type="InterPro" id="IPR052168">
    <property type="entry name" value="Cytochrome_b561_oxidase"/>
</dbReference>
<gene>
    <name evidence="15" type="ORF">GON01_07810</name>
</gene>
<evidence type="ECO:0000256" key="7">
    <source>
        <dbReference type="ARBA" id="ARBA00022723"/>
    </source>
</evidence>
<feature type="transmembrane region" description="Helical" evidence="13">
    <location>
        <begin position="50"/>
        <end position="69"/>
    </location>
</feature>
<keyword evidence="7" id="KW-0479">Metal-binding</keyword>
<evidence type="ECO:0000256" key="1">
    <source>
        <dbReference type="ARBA" id="ARBA00001970"/>
    </source>
</evidence>
<evidence type="ECO:0000256" key="6">
    <source>
        <dbReference type="ARBA" id="ARBA00022692"/>
    </source>
</evidence>
<dbReference type="RefSeq" id="WP_157026810.1">
    <property type="nucleotide sequence ID" value="NZ_WQMS01000008.1"/>
</dbReference>
<protein>
    <submittedName>
        <fullName evidence="15">Cytochrome B</fullName>
    </submittedName>
</protein>
<dbReference type="GO" id="GO:0022904">
    <property type="term" value="P:respiratory electron transport chain"/>
    <property type="evidence" value="ECO:0007669"/>
    <property type="project" value="InterPro"/>
</dbReference>